<proteinExistence type="predicted"/>
<dbReference type="PANTHER" id="PTHR37953">
    <property type="entry name" value="UPF0127 PROTEIN MJ1496"/>
    <property type="match status" value="1"/>
</dbReference>
<accession>A0A844QI26</accession>
<feature type="chain" id="PRO_5032797592" evidence="1">
    <location>
        <begin position="21"/>
        <end position="169"/>
    </location>
</feature>
<evidence type="ECO:0000313" key="2">
    <source>
        <dbReference type="EMBL" id="MVA97708.1"/>
    </source>
</evidence>
<comment type="caution">
    <text evidence="2">The sequence shown here is derived from an EMBL/GenBank/DDBJ whole genome shotgun (WGS) entry which is preliminary data.</text>
</comment>
<evidence type="ECO:0000256" key="1">
    <source>
        <dbReference type="SAM" id="SignalP"/>
    </source>
</evidence>
<keyword evidence="3" id="KW-1185">Reference proteome</keyword>
<feature type="signal peptide" evidence="1">
    <location>
        <begin position="1"/>
        <end position="20"/>
    </location>
</feature>
<name>A0A844QI26_9HYPH</name>
<dbReference type="PANTHER" id="PTHR37953:SF1">
    <property type="entry name" value="UPF0127 PROTEIN MJ1496"/>
    <property type="match status" value="1"/>
</dbReference>
<dbReference type="AlphaFoldDB" id="A0A844QI26"/>
<dbReference type="EMBL" id="WPHG01000002">
    <property type="protein sequence ID" value="MVA97708.1"/>
    <property type="molecule type" value="Genomic_DNA"/>
</dbReference>
<sequence>MTLFLRLALAVALLAFSALAAPIHRPATAQTSGRAQQLAVDPSALVVEAAGGDRLFSVEIAARPDERSRGLMYRKTMPADRGMLFVFEETRPVGFWMQNTSLPLDLLFISDHGRVRAILPGRPFSTDLIAADEPVRFVLELNAGIAQKTGIKVGDRVRHPIIESVTRGR</sequence>
<dbReference type="Gene3D" id="2.60.120.1140">
    <property type="entry name" value="Protein of unknown function DUF192"/>
    <property type="match status" value="1"/>
</dbReference>
<dbReference type="RefSeq" id="WP_156712638.1">
    <property type="nucleotide sequence ID" value="NZ_WPHG01000002.1"/>
</dbReference>
<reference evidence="2 3" key="1">
    <citation type="submission" date="2019-12" db="EMBL/GenBank/DDBJ databases">
        <title>Nitratireductor arenosus sp. nov., Isolated from sea sand, Jeju island, South Korea.</title>
        <authorList>
            <person name="Kim W."/>
        </authorList>
    </citation>
    <scope>NUCLEOTIDE SEQUENCE [LARGE SCALE GENOMIC DNA]</scope>
    <source>
        <strain evidence="2 3">CAU 1489</strain>
    </source>
</reference>
<organism evidence="2 3">
    <name type="scientific">Nitratireductor arenosus</name>
    <dbReference type="NCBI Taxonomy" id="2682096"/>
    <lineage>
        <taxon>Bacteria</taxon>
        <taxon>Pseudomonadati</taxon>
        <taxon>Pseudomonadota</taxon>
        <taxon>Alphaproteobacteria</taxon>
        <taxon>Hyphomicrobiales</taxon>
        <taxon>Phyllobacteriaceae</taxon>
        <taxon>Nitratireductor</taxon>
    </lineage>
</organism>
<dbReference type="Proteomes" id="UP000463224">
    <property type="component" value="Unassembled WGS sequence"/>
</dbReference>
<dbReference type="Pfam" id="PF02643">
    <property type="entry name" value="DUF192"/>
    <property type="match status" value="1"/>
</dbReference>
<protein>
    <submittedName>
        <fullName evidence="2">DUF192 domain-containing protein</fullName>
    </submittedName>
</protein>
<dbReference type="InterPro" id="IPR038695">
    <property type="entry name" value="Saro_0823-like_sf"/>
</dbReference>
<dbReference type="InterPro" id="IPR003795">
    <property type="entry name" value="DUF192"/>
</dbReference>
<gene>
    <name evidence="2" type="ORF">GN330_10680</name>
</gene>
<keyword evidence="1" id="KW-0732">Signal</keyword>
<evidence type="ECO:0000313" key="3">
    <source>
        <dbReference type="Proteomes" id="UP000463224"/>
    </source>
</evidence>